<evidence type="ECO:0000256" key="8">
    <source>
        <dbReference type="SAM" id="Phobius"/>
    </source>
</evidence>
<gene>
    <name evidence="9" type="ORF">FOZ61_004180</name>
</gene>
<sequence length="2242" mass="243089">MALFGAVAGAPTGASPAGAVPQTSSELHLRDEPFETLHRDTVGRLVRAKSGGCPKEVVAAVLARTPQLANPILPLLMPREETMQPQQLASWIQQRSRAVAVDLEDIQKAQKGGCKEAAARSLVVLLEKEKYEWSLLMSESSIQVVDTVSRLTKLHQHTICGLVAKAMSLVVGDSVMRIAKAADDDDSRESTKEVTDLAVRLFLREWYHLCLSLKDILLTADRGQHEARMIVRELGRLGLAKSLCTGVGSILASLESTQQLQGQMGIPQKVSDYLVRPITTTLVDCCVLAFALVEVTGTDEIEAALALIPQTVASTVSLSAPVPFVLGDLELLTPGMTVSDQTEATTGEMRIAPPVRLSQRLTLYMAVAVMGALAPSRSRMQKLQTQLSADTMSHSDLSSTAPTAEPRQPASSVTNKFGSEYWSSDYDTGRLLAFACTGMYGCGGKEEESSKVERTALVYWDILGYVQDDVTSCVLAAAANSSDSPGLVLSRILDTVMSALVLPLHRWTSLKRLETHATKYNLLPPPQAVNAPNRPNRNYLQIMVIKIITRLCLVSDKPLSQSMCMKYKDVVLNKTENFHPTATITEAAAAAPAGTAGPYDYPPGYGPNAAPHVVTLFLSLEYAAVLDMCTCMVTRLPQGEAAVKQLVQKLEHHHNPWFNVANMHDHLRKILKAVRQSAITGTLQAGDDEASEGVLLVAPALIRILSACADVGESSVASWQGGATLVEVLTGAPPYSVLARNEVTIACLTGLAHARPRGVDTAAHARAVLQAIVQKTTLLSSLPAPENGDSPSGVSAALLRLVTSLFQRLPESQRWAVGQAEAWMRVTDHVVNRLLFGGKLSNDVSLLSMRWLLRMILAPTQDSEAFVYSTQCLLTLESPVFGQVAAAITSKDTALSETAVELIAACLERDPRNVPNCVPAHKQVELAKTPDGVPLIAHLLQSRQASSRAGLAILSTMCARAPQAIRAIFALHPSMPRQASLALGRILLSSGTGSVYDAAGEVLRYDSLLPVCCITSLCRYDARHDLSRLLLLREVARQVDQRPVVPSGEGLVRYVDRCVRWSPSRLQRFGKLSNDASRWLALSTLNRCGPDLALLFLTGGEEHIADTSSGELSGLDALFFLLDNPPPASSSTEASALYSYLVECVGGFLSSGKDALKGAILRYISFAWSTRYDTLRLALEGDDPVFAARLLEVLAAELSHCGGNSNVEVFRDVAATFLSGLSRRDKQPLLLSLMGRLLYEAKVFEAPEIPEQFQAPLVECLRSAIETDRLPGGMCDPERYLVNVIREFKIEVPRAGEEVEPPLLRGVKALSSREIYRPALALLSGQNTRQSVLLGADLLQTAIVRFLNTAVTYLPASSAEPTLHVLAEAALSLVAEGGPNRSPYIFPVVSRLMSLLYARSTTVSIASALGADGQVARQSASSSGVVAAEWLRGFLKACTPLKLRELSDSVIEHALTVCLILLLRLSSTSCEDLLHTVLDGPLLYVFREVLGKSPTAKGLSYLSLALLSLILRLAPPNDRNIEESIEADWQPIQSALLASKSPLALSTLSLLVQRSAALARTFVEYNGLKQLLEGGHHPPEELLQIAAVVMMKLPYYTPAEDELALSRLLKVKGLQAEQRSHGLRLEAHTVHTVLEGPLLYVFREVLGKSSAAKGLSYPSLALLSLILRLAPPNDRKIEESIEADWQPIQSRSAALARTFVEYNGLKQLLEEGHHPPEELLQIAAVVLMKLPYYTPAEAMNVPGPDIDRFVSVIDMPWAMKPWLGVVSDSFPILGYHKLPYMMIMSILGLGGTILVISLNLVDSNASTGAVGLFLADIQLMGYDLLAEAVYSRRLAGVPESGPALVSYVWAGNQLLGLLATPLVGFIVEYADGIWGLGGSQWAILTTVFTSSTVVIPTWLNFFEECPVAREEAKARRQQLWSKEKPIIILSVVIGVTAVGYSVLTLAAQSNTVAFVTAISTVILLTGFAFAVMRPVIGKLMLFGTILEVTMISVGGPSLYFFTNDEQQYPTGPHFSDIFYGSVMGTAGQLCSVLAVFAFGKFMKSWKYRTVYWTMTLMLVVMQLGDRIIFSRLNVRIGIPDHVFAVGSTALVTAVSMIQFMPGFLILSHLCPKNMEATMFALLASLSNCSHDVTPPISGYISQPFGVTPRGLPGADESHTFDNLWIVSLIFIVLSTTSLLFLWLIPDARMNERIMAEGDDTSATAGSPWERRLQRKRLLTRDGKPKNETTVESAVQDLDGISA</sequence>
<keyword evidence="5 8" id="KW-1133">Transmembrane helix</keyword>
<comment type="caution">
    <text evidence="9">The sequence shown here is derived from an EMBL/GenBank/DDBJ whole genome shotgun (WGS) entry which is preliminary data.</text>
</comment>
<dbReference type="PANTHER" id="PTHR31585">
    <property type="entry name" value="FOLATE-BIOPTERIN TRANSPORTER 1, CHLOROPLASTIC"/>
    <property type="match status" value="1"/>
</dbReference>
<evidence type="ECO:0000313" key="9">
    <source>
        <dbReference type="EMBL" id="KAF4669417.1"/>
    </source>
</evidence>
<feature type="transmembrane region" description="Helical" evidence="8">
    <location>
        <begin position="2162"/>
        <end position="2184"/>
    </location>
</feature>
<protein>
    <submittedName>
        <fullName evidence="9">Uncharacterized protein</fullName>
    </submittedName>
</protein>
<evidence type="ECO:0000256" key="2">
    <source>
        <dbReference type="ARBA" id="ARBA00007015"/>
    </source>
</evidence>
<feature type="transmembrane region" description="Helical" evidence="8">
    <location>
        <begin position="1847"/>
        <end position="1867"/>
    </location>
</feature>
<evidence type="ECO:0000256" key="1">
    <source>
        <dbReference type="ARBA" id="ARBA00004141"/>
    </source>
</evidence>
<dbReference type="EMBL" id="JABAHT010000024">
    <property type="protein sequence ID" value="KAF4669417.1"/>
    <property type="molecule type" value="Genomic_DNA"/>
</dbReference>
<organism evidence="9 10">
    <name type="scientific">Perkinsus olseni</name>
    <name type="common">Perkinsus atlanticus</name>
    <dbReference type="NCBI Taxonomy" id="32597"/>
    <lineage>
        <taxon>Eukaryota</taxon>
        <taxon>Sar</taxon>
        <taxon>Alveolata</taxon>
        <taxon>Perkinsozoa</taxon>
        <taxon>Perkinsea</taxon>
        <taxon>Perkinsida</taxon>
        <taxon>Perkinsidae</taxon>
        <taxon>Perkinsus</taxon>
    </lineage>
</organism>
<feature type="transmembrane region" description="Helical" evidence="8">
    <location>
        <begin position="2017"/>
        <end position="2038"/>
    </location>
</feature>
<feature type="region of interest" description="Disordered" evidence="7">
    <location>
        <begin position="2216"/>
        <end position="2242"/>
    </location>
</feature>
<reference evidence="9 10" key="1">
    <citation type="submission" date="2020-04" db="EMBL/GenBank/DDBJ databases">
        <title>Perkinsus olseni comparative genomics.</title>
        <authorList>
            <person name="Bogema D.R."/>
        </authorList>
    </citation>
    <scope>NUCLEOTIDE SEQUENCE [LARGE SCALE GENOMIC DNA]</scope>
    <source>
        <strain evidence="9">ATCC PRA-179</strain>
    </source>
</reference>
<evidence type="ECO:0000313" key="10">
    <source>
        <dbReference type="Proteomes" id="UP000570595"/>
    </source>
</evidence>
<feature type="transmembrane region" description="Helical" evidence="8">
    <location>
        <begin position="2081"/>
        <end position="2106"/>
    </location>
</feature>
<evidence type="ECO:0000256" key="7">
    <source>
        <dbReference type="SAM" id="MobiDB-lite"/>
    </source>
</evidence>
<feature type="transmembrane region" description="Helical" evidence="8">
    <location>
        <begin position="1979"/>
        <end position="2001"/>
    </location>
</feature>
<feature type="transmembrane region" description="Helical" evidence="8">
    <location>
        <begin position="1926"/>
        <end position="1946"/>
    </location>
</feature>
<feature type="compositionally biased region" description="Polar residues" evidence="7">
    <location>
        <begin position="389"/>
        <end position="402"/>
    </location>
</feature>
<dbReference type="InterPro" id="IPR016024">
    <property type="entry name" value="ARM-type_fold"/>
</dbReference>
<comment type="similarity">
    <text evidence="2">Belongs to the major facilitator superfamily. Folate-biopterin transporter (TC 2.A.71) family.</text>
</comment>
<accession>A0A7J6MDD1</accession>
<dbReference type="PANTHER" id="PTHR31585:SF51">
    <property type="entry name" value="TRANSPORTER, PUTATIVE-RELATED"/>
    <property type="match status" value="1"/>
</dbReference>
<feature type="transmembrane region" description="Helical" evidence="8">
    <location>
        <begin position="1780"/>
        <end position="1801"/>
    </location>
</feature>
<evidence type="ECO:0000256" key="6">
    <source>
        <dbReference type="ARBA" id="ARBA00023136"/>
    </source>
</evidence>
<dbReference type="SUPFAM" id="SSF48371">
    <property type="entry name" value="ARM repeat"/>
    <property type="match status" value="1"/>
</dbReference>
<dbReference type="Pfam" id="PF03092">
    <property type="entry name" value="BT1"/>
    <property type="match status" value="1"/>
</dbReference>
<evidence type="ECO:0000256" key="4">
    <source>
        <dbReference type="ARBA" id="ARBA00022692"/>
    </source>
</evidence>
<feature type="region of interest" description="Disordered" evidence="7">
    <location>
        <begin position="389"/>
        <end position="412"/>
    </location>
</feature>
<name>A0A7J6MDD1_PEROL</name>
<dbReference type="Proteomes" id="UP000570595">
    <property type="component" value="Unassembled WGS sequence"/>
</dbReference>
<keyword evidence="6 8" id="KW-0472">Membrane</keyword>
<dbReference type="GO" id="GO:0016020">
    <property type="term" value="C:membrane"/>
    <property type="evidence" value="ECO:0007669"/>
    <property type="project" value="UniProtKB-SubCell"/>
</dbReference>
<feature type="transmembrane region" description="Helical" evidence="8">
    <location>
        <begin position="1952"/>
        <end position="1972"/>
    </location>
</feature>
<dbReference type="InterPro" id="IPR036259">
    <property type="entry name" value="MFS_trans_sf"/>
</dbReference>
<keyword evidence="3" id="KW-0813">Transport</keyword>
<feature type="transmembrane region" description="Helical" evidence="8">
    <location>
        <begin position="1807"/>
        <end position="1826"/>
    </location>
</feature>
<dbReference type="SUPFAM" id="SSF103473">
    <property type="entry name" value="MFS general substrate transporter"/>
    <property type="match status" value="1"/>
</dbReference>
<evidence type="ECO:0000256" key="3">
    <source>
        <dbReference type="ARBA" id="ARBA00022448"/>
    </source>
</evidence>
<keyword evidence="4 8" id="KW-0812">Transmembrane</keyword>
<dbReference type="OrthoDB" id="71437at2759"/>
<comment type="subcellular location">
    <subcellularLocation>
        <location evidence="1">Membrane</location>
        <topology evidence="1">Multi-pass membrane protein</topology>
    </subcellularLocation>
</comment>
<proteinExistence type="inferred from homology"/>
<feature type="compositionally biased region" description="Basic and acidic residues" evidence="7">
    <location>
        <begin position="2218"/>
        <end position="2228"/>
    </location>
</feature>
<dbReference type="InterPro" id="IPR039309">
    <property type="entry name" value="BT1"/>
</dbReference>
<evidence type="ECO:0000256" key="5">
    <source>
        <dbReference type="ARBA" id="ARBA00022989"/>
    </source>
</evidence>